<dbReference type="CDD" id="cd16922">
    <property type="entry name" value="HATPase_EvgS-ArcB-TorS-like"/>
    <property type="match status" value="1"/>
</dbReference>
<dbReference type="InterPro" id="IPR011110">
    <property type="entry name" value="Reg_prop"/>
</dbReference>
<dbReference type="PROSITE" id="PS00041">
    <property type="entry name" value="HTH_ARAC_FAMILY_1"/>
    <property type="match status" value="1"/>
</dbReference>
<dbReference type="Gene3D" id="2.130.10.10">
    <property type="entry name" value="YVTN repeat-like/Quinoprotein amine dehydrogenase"/>
    <property type="match status" value="3"/>
</dbReference>
<evidence type="ECO:0000256" key="7">
    <source>
        <dbReference type="ARBA" id="ARBA00022840"/>
    </source>
</evidence>
<dbReference type="InterPro" id="IPR009057">
    <property type="entry name" value="Homeodomain-like_sf"/>
</dbReference>
<dbReference type="InterPro" id="IPR036097">
    <property type="entry name" value="HisK_dim/P_sf"/>
</dbReference>
<dbReference type="Pfam" id="PF00072">
    <property type="entry name" value="Response_reg"/>
    <property type="match status" value="1"/>
</dbReference>
<dbReference type="Pfam" id="PF12833">
    <property type="entry name" value="HTH_18"/>
    <property type="match status" value="1"/>
</dbReference>
<evidence type="ECO:0000256" key="5">
    <source>
        <dbReference type="ARBA" id="ARBA00022741"/>
    </source>
</evidence>
<feature type="domain" description="Response regulatory" evidence="16">
    <location>
        <begin position="1142"/>
        <end position="1257"/>
    </location>
</feature>
<dbReference type="InterPro" id="IPR004358">
    <property type="entry name" value="Sig_transdc_His_kin-like_C"/>
</dbReference>
<dbReference type="Gene3D" id="2.60.40.10">
    <property type="entry name" value="Immunoglobulins"/>
    <property type="match status" value="1"/>
</dbReference>
<evidence type="ECO:0000259" key="15">
    <source>
        <dbReference type="PROSITE" id="PS50109"/>
    </source>
</evidence>
<dbReference type="Proteomes" id="UP000477386">
    <property type="component" value="Unassembled WGS sequence"/>
</dbReference>
<dbReference type="SMART" id="SM00387">
    <property type="entry name" value="HATPase_c"/>
    <property type="match status" value="1"/>
</dbReference>
<dbReference type="InterPro" id="IPR003661">
    <property type="entry name" value="HisK_dim/P_dom"/>
</dbReference>
<keyword evidence="8" id="KW-0902">Two-component regulatory system</keyword>
<dbReference type="FunFam" id="1.10.287.130:FF:000045">
    <property type="entry name" value="Two-component system sensor histidine kinase/response regulator"/>
    <property type="match status" value="1"/>
</dbReference>
<dbReference type="InterPro" id="IPR005467">
    <property type="entry name" value="His_kinase_dom"/>
</dbReference>
<dbReference type="InterPro" id="IPR013783">
    <property type="entry name" value="Ig-like_fold"/>
</dbReference>
<dbReference type="InterPro" id="IPR036890">
    <property type="entry name" value="HATPase_C_sf"/>
</dbReference>
<keyword evidence="13" id="KW-0472">Membrane</keyword>
<feature type="transmembrane region" description="Helical" evidence="13">
    <location>
        <begin position="817"/>
        <end position="837"/>
    </location>
</feature>
<dbReference type="FunFam" id="3.30.565.10:FF:000037">
    <property type="entry name" value="Hybrid sensor histidine kinase/response regulator"/>
    <property type="match status" value="1"/>
</dbReference>
<dbReference type="PROSITE" id="PS01124">
    <property type="entry name" value="HTH_ARAC_FAMILY_2"/>
    <property type="match status" value="1"/>
</dbReference>
<dbReference type="GO" id="GO:0000155">
    <property type="term" value="F:phosphorelay sensor kinase activity"/>
    <property type="evidence" value="ECO:0007669"/>
    <property type="project" value="InterPro"/>
</dbReference>
<dbReference type="GO" id="GO:0043565">
    <property type="term" value="F:sequence-specific DNA binding"/>
    <property type="evidence" value="ECO:0007669"/>
    <property type="project" value="InterPro"/>
</dbReference>
<comment type="catalytic activity">
    <reaction evidence="1">
        <text>ATP + protein L-histidine = ADP + protein N-phospho-L-histidine.</text>
        <dbReference type="EC" id="2.7.13.3"/>
    </reaction>
</comment>
<dbReference type="InterPro" id="IPR015943">
    <property type="entry name" value="WD40/YVTN_repeat-like_dom_sf"/>
</dbReference>
<comment type="caution">
    <text evidence="17">The sequence shown here is derived from an EMBL/GenBank/DDBJ whole genome shotgun (WGS) entry which is preliminary data.</text>
</comment>
<dbReference type="GO" id="GO:0003700">
    <property type="term" value="F:DNA-binding transcription factor activity"/>
    <property type="evidence" value="ECO:0007669"/>
    <property type="project" value="InterPro"/>
</dbReference>
<dbReference type="CDD" id="cd17574">
    <property type="entry name" value="REC_OmpR"/>
    <property type="match status" value="1"/>
</dbReference>
<evidence type="ECO:0000256" key="10">
    <source>
        <dbReference type="ARBA" id="ARBA00023125"/>
    </source>
</evidence>
<keyword evidence="9" id="KW-0805">Transcription regulation</keyword>
<evidence type="ECO:0000256" key="12">
    <source>
        <dbReference type="PROSITE-ProRule" id="PRU00169"/>
    </source>
</evidence>
<evidence type="ECO:0000259" key="14">
    <source>
        <dbReference type="PROSITE" id="PS01124"/>
    </source>
</evidence>
<dbReference type="PROSITE" id="PS50110">
    <property type="entry name" value="RESPONSE_REGULATORY"/>
    <property type="match status" value="1"/>
</dbReference>
<keyword evidence="5" id="KW-0547">Nucleotide-binding</keyword>
<dbReference type="InterPro" id="IPR011006">
    <property type="entry name" value="CheY-like_superfamily"/>
</dbReference>
<evidence type="ECO:0000256" key="13">
    <source>
        <dbReference type="SAM" id="Phobius"/>
    </source>
</evidence>
<dbReference type="Pfam" id="PF00512">
    <property type="entry name" value="HisKA"/>
    <property type="match status" value="1"/>
</dbReference>
<keyword evidence="13" id="KW-0812">Transmembrane</keyword>
<gene>
    <name evidence="17" type="ORF">GK091_11115</name>
</gene>
<evidence type="ECO:0000256" key="2">
    <source>
        <dbReference type="ARBA" id="ARBA00012438"/>
    </source>
</evidence>
<dbReference type="EMBL" id="JAAGNZ010000001">
    <property type="protein sequence ID" value="NEU67432.1"/>
    <property type="molecule type" value="Genomic_DNA"/>
</dbReference>
<evidence type="ECO:0000313" key="17">
    <source>
        <dbReference type="EMBL" id="NEU67432.1"/>
    </source>
</evidence>
<evidence type="ECO:0000256" key="8">
    <source>
        <dbReference type="ARBA" id="ARBA00023012"/>
    </source>
</evidence>
<organism evidence="17 18">
    <name type="scientific">Spirosoma agri</name>
    <dbReference type="NCBI Taxonomy" id="1987381"/>
    <lineage>
        <taxon>Bacteria</taxon>
        <taxon>Pseudomonadati</taxon>
        <taxon>Bacteroidota</taxon>
        <taxon>Cytophagia</taxon>
        <taxon>Cytophagales</taxon>
        <taxon>Cytophagaceae</taxon>
        <taxon>Spirosoma</taxon>
    </lineage>
</organism>
<dbReference type="InterPro" id="IPR011123">
    <property type="entry name" value="Y_Y_Y"/>
</dbReference>
<name>A0A6M0IHV8_9BACT</name>
<evidence type="ECO:0000256" key="6">
    <source>
        <dbReference type="ARBA" id="ARBA00022777"/>
    </source>
</evidence>
<dbReference type="SMART" id="SM00388">
    <property type="entry name" value="HisKA"/>
    <property type="match status" value="1"/>
</dbReference>
<evidence type="ECO:0000259" key="16">
    <source>
        <dbReference type="PROSITE" id="PS50110"/>
    </source>
</evidence>
<reference evidence="17 18" key="1">
    <citation type="submission" date="2020-02" db="EMBL/GenBank/DDBJ databases">
        <title>Draft genome sequence of two Spirosoma agri KCTC 52727 and Spirosoma terrae KCTC 52035.</title>
        <authorList>
            <person name="Rojas J."/>
            <person name="Ambika Manirajan B."/>
            <person name="Ratering S."/>
            <person name="Suarez C."/>
            <person name="Schnell S."/>
        </authorList>
    </citation>
    <scope>NUCLEOTIDE SEQUENCE [LARGE SCALE GENOMIC DNA]</scope>
    <source>
        <strain evidence="17 18">KCTC 52727</strain>
    </source>
</reference>
<evidence type="ECO:0000313" key="18">
    <source>
        <dbReference type="Proteomes" id="UP000477386"/>
    </source>
</evidence>
<dbReference type="SUPFAM" id="SSF47384">
    <property type="entry name" value="Homodimeric domain of signal transducing histidine kinase"/>
    <property type="match status" value="1"/>
</dbReference>
<dbReference type="InterPro" id="IPR003594">
    <property type="entry name" value="HATPase_dom"/>
</dbReference>
<dbReference type="PRINTS" id="PR00344">
    <property type="entry name" value="BCTRLSENSOR"/>
</dbReference>
<dbReference type="SMART" id="SM00448">
    <property type="entry name" value="REC"/>
    <property type="match status" value="1"/>
</dbReference>
<dbReference type="GO" id="GO:0005524">
    <property type="term" value="F:ATP binding"/>
    <property type="evidence" value="ECO:0007669"/>
    <property type="project" value="UniProtKB-KW"/>
</dbReference>
<dbReference type="SUPFAM" id="SSF63829">
    <property type="entry name" value="Calcium-dependent phosphotriesterase"/>
    <property type="match status" value="3"/>
</dbReference>
<dbReference type="Gene3D" id="1.10.287.130">
    <property type="match status" value="1"/>
</dbReference>
<evidence type="ECO:0000256" key="4">
    <source>
        <dbReference type="ARBA" id="ARBA00022679"/>
    </source>
</evidence>
<feature type="domain" description="Histidine kinase" evidence="15">
    <location>
        <begin position="871"/>
        <end position="1095"/>
    </location>
</feature>
<dbReference type="Gene3D" id="3.40.50.2300">
    <property type="match status" value="1"/>
</dbReference>
<dbReference type="Pfam" id="PF07495">
    <property type="entry name" value="Y_Y_Y"/>
    <property type="match status" value="1"/>
</dbReference>
<dbReference type="Gene3D" id="3.30.565.10">
    <property type="entry name" value="Histidine kinase-like ATPase, C-terminal domain"/>
    <property type="match status" value="1"/>
</dbReference>
<proteinExistence type="predicted"/>
<keyword evidence="10" id="KW-0238">DNA-binding</keyword>
<evidence type="ECO:0000256" key="11">
    <source>
        <dbReference type="ARBA" id="ARBA00023163"/>
    </source>
</evidence>
<dbReference type="Pfam" id="PF07494">
    <property type="entry name" value="Reg_prop"/>
    <property type="match status" value="4"/>
</dbReference>
<evidence type="ECO:0000256" key="9">
    <source>
        <dbReference type="ARBA" id="ARBA00023015"/>
    </source>
</evidence>
<evidence type="ECO:0000256" key="1">
    <source>
        <dbReference type="ARBA" id="ARBA00000085"/>
    </source>
</evidence>
<dbReference type="SUPFAM" id="SSF52172">
    <property type="entry name" value="CheY-like"/>
    <property type="match status" value="1"/>
</dbReference>
<dbReference type="PANTHER" id="PTHR43547:SF2">
    <property type="entry name" value="HYBRID SIGNAL TRANSDUCTION HISTIDINE KINASE C"/>
    <property type="match status" value="1"/>
</dbReference>
<dbReference type="InterPro" id="IPR018060">
    <property type="entry name" value="HTH_AraC"/>
</dbReference>
<dbReference type="PROSITE" id="PS50109">
    <property type="entry name" value="HIS_KIN"/>
    <property type="match status" value="1"/>
</dbReference>
<keyword evidence="18" id="KW-1185">Reference proteome</keyword>
<keyword evidence="6" id="KW-0418">Kinase</keyword>
<keyword evidence="3 12" id="KW-0597">Phosphoprotein</keyword>
<keyword evidence="4" id="KW-0808">Transferase</keyword>
<accession>A0A6M0IHV8</accession>
<dbReference type="Gene3D" id="1.10.10.60">
    <property type="entry name" value="Homeodomain-like"/>
    <property type="match status" value="1"/>
</dbReference>
<keyword evidence="7" id="KW-0067">ATP-binding</keyword>
<dbReference type="SMART" id="SM00342">
    <property type="entry name" value="HTH_ARAC"/>
    <property type="match status" value="1"/>
</dbReference>
<feature type="modified residue" description="4-aspartylphosphate" evidence="12">
    <location>
        <position position="1190"/>
    </location>
</feature>
<protein>
    <recommendedName>
        <fullName evidence="2">histidine kinase</fullName>
        <ecNumber evidence="2">2.7.13.3</ecNumber>
    </recommendedName>
</protein>
<evidence type="ECO:0000256" key="3">
    <source>
        <dbReference type="ARBA" id="ARBA00022553"/>
    </source>
</evidence>
<dbReference type="SUPFAM" id="SSF46689">
    <property type="entry name" value="Homeodomain-like"/>
    <property type="match status" value="1"/>
</dbReference>
<dbReference type="EC" id="2.7.13.3" evidence="2"/>
<dbReference type="SUPFAM" id="SSF55874">
    <property type="entry name" value="ATPase domain of HSP90 chaperone/DNA topoisomerase II/histidine kinase"/>
    <property type="match status" value="1"/>
</dbReference>
<dbReference type="InterPro" id="IPR001789">
    <property type="entry name" value="Sig_transdc_resp-reg_receiver"/>
</dbReference>
<feature type="domain" description="HTH araC/xylS-type" evidence="14">
    <location>
        <begin position="1289"/>
        <end position="1387"/>
    </location>
</feature>
<keyword evidence="13" id="KW-1133">Transmembrane helix</keyword>
<dbReference type="InterPro" id="IPR018062">
    <property type="entry name" value="HTH_AraC-typ_CS"/>
</dbReference>
<dbReference type="CDD" id="cd00082">
    <property type="entry name" value="HisKA"/>
    <property type="match status" value="1"/>
</dbReference>
<sequence>MVNEYSSRRRLFSPLVTLLTLFRFCQSGRANHGRDAGRNGSYLRYSVFSFVALSLLVGGSGVSAQTSGLRFTHLSTKDGLSHNSVNAILQDSEGFMWFATNDGLNKYDGYSFTVHHPNSTTLTTSFHSNRVAGLCEDRSHRLWAVTEGSGLYEVEKKTGRMIPHPIRSVNAHRWNNQLSVYEDSQGMLWLSTYDGLARYDPAAHQFVLYPSPHREMPIKSVFEDPSHRLWIATSKGLYLFNRQSGQYALVPVSDGSGQQPVFVSFYLDTTQTLWLGTVGNGLYQIDLRKPTLRLMPYNPGGSVNRYVYLNTVRNDGRGGVWLGTTDGLQRVDPILKQVLTYRPSSEEANGLSSVNIQAVYTDRNGTLWIGTDNGIDEQASNRKAFSIYQVRSSVGSANFPENKVNTILVDQQNRLWLSNQHTVYRTDAARKRTTAVPAQLLGNTSTHTNYFFSLLPDSSGIWLSTWDGLYRYDAKTDRFTGYVSTIPGVLVSRAPDGKLWIGGDGTTDSGIASFDPRTHHYTYYKHDPANKNGLPDKFVYALLASRTGDIWIAINGKGISRLNPKTSRFTHYEAGLKAGQLNTNEVLTFYEDRQGIIWAGTNQGGLNRFDPKTGQFTHLTTQDGLPSNRVVGITGDQSGNLWVSTNKGLCRLDQRTNEIRHYDSNAGIPSNDFLENAVFTQPDRLYFGSLNGLVSFNPDSIQDNIKSFPVAITDFKVMNQSRPLTDSVMTLAHDENFLSFEFAALTYTVPQLSRYMYRLVGVDKTWIPGGTRHFANYTNLAPGTYAFQVKASTGDGVWSKRNASIHLTIRPPWWATYWAYGLYTLLFGGGIVGFLRVQTNRIRQRQEIDLRRREAEQLKAVDEVKSRFFSNITHEFRTPLSLIISPVETLLRDSALHPPIRQTLSLVNRNALHLLRLINQLLDLARLEAASMPVTLMYGQLDDFVQQITDSFESITIQKGVTLSYTRENLPAYSQFDADKWEKILVNLVSNAIKFTPAGGTVLVDLRPAHPSPVSESTAIQLVVSDTGTGISPEALPHIFNRFYQVDTSSTRAFEGTGIGLALVKELTELIGGTIAVESQVGRGTTFTLQLPVFPTTENEADGRPVSPKLMPLVSDLSVDLAAVQLDHPIEAVPVDRSSAPLVLLVEDNHDLMAFLANELAISYRVISASNGEEGWRLAQEELPDIIISDVMMPIMDGLELTRLIRNTPETDHIAVLLLTAKASLTSRMDGLELGADDYLSKPFHVAELQLRLRNLISRQQKLSEQYRQQLTQPDQPALSDGQPNPFLDRIYALLDSHLTDPILTVDWLADQLSMSRKTLYRKIDSLTGLAPNELIRQYRLRKAVDFLQAGHNVTETAYLVGFKTASHFTTVFKDHYKKTPSEFFPN</sequence>
<dbReference type="Pfam" id="PF02518">
    <property type="entry name" value="HATPase_c"/>
    <property type="match status" value="1"/>
</dbReference>
<keyword evidence="11" id="KW-0804">Transcription</keyword>
<dbReference type="PANTHER" id="PTHR43547">
    <property type="entry name" value="TWO-COMPONENT HISTIDINE KINASE"/>
    <property type="match status" value="1"/>
</dbReference>